<protein>
    <submittedName>
        <fullName evidence="2">Uncharacterized protein</fullName>
    </submittedName>
</protein>
<dbReference type="PANTHER" id="PTHR12112">
    <property type="entry name" value="BNIP - RELATED"/>
    <property type="match status" value="1"/>
</dbReference>
<dbReference type="InterPro" id="IPR038222">
    <property type="entry name" value="DHHA2_dom_sf"/>
</dbReference>
<comment type="similarity">
    <text evidence="1">Belongs to the PPase class C family. Prune subfamily.</text>
</comment>
<dbReference type="AlphaFoldDB" id="A0A182IIP9"/>
<dbReference type="SMART" id="SM01131">
    <property type="entry name" value="DHHA2"/>
    <property type="match status" value="1"/>
</dbReference>
<dbReference type="Proteomes" id="UP000075840">
    <property type="component" value="Unassembled WGS sequence"/>
</dbReference>
<dbReference type="InterPro" id="IPR004097">
    <property type="entry name" value="DHHA2"/>
</dbReference>
<dbReference type="Gene3D" id="3.90.1640.10">
    <property type="entry name" value="inorganic pyrophosphatase (n-terminal core)"/>
    <property type="match status" value="1"/>
</dbReference>
<dbReference type="Pfam" id="PF02833">
    <property type="entry name" value="DHHA2"/>
    <property type="match status" value="1"/>
</dbReference>
<dbReference type="Gene3D" id="3.10.310.20">
    <property type="entry name" value="DHHA2 domain"/>
    <property type="match status" value="1"/>
</dbReference>
<dbReference type="InterPro" id="IPR038763">
    <property type="entry name" value="DHH_sf"/>
</dbReference>
<dbReference type="SUPFAM" id="SSF64182">
    <property type="entry name" value="DHH phosphoesterases"/>
    <property type="match status" value="1"/>
</dbReference>
<name>A0A182IIP9_ANOAR</name>
<evidence type="ECO:0000256" key="1">
    <source>
        <dbReference type="ARBA" id="ARBA00010331"/>
    </source>
</evidence>
<dbReference type="GO" id="GO:0005737">
    <property type="term" value="C:cytoplasm"/>
    <property type="evidence" value="ECO:0007669"/>
    <property type="project" value="InterPro"/>
</dbReference>
<dbReference type="GO" id="GO:0004309">
    <property type="term" value="F:exopolyphosphatase activity"/>
    <property type="evidence" value="ECO:0007669"/>
    <property type="project" value="TreeGrafter"/>
</dbReference>
<proteinExistence type="inferred from homology"/>
<organism evidence="2 3">
    <name type="scientific">Anopheles arabiensis</name>
    <name type="common">Mosquito</name>
    <dbReference type="NCBI Taxonomy" id="7173"/>
    <lineage>
        <taxon>Eukaryota</taxon>
        <taxon>Metazoa</taxon>
        <taxon>Ecdysozoa</taxon>
        <taxon>Arthropoda</taxon>
        <taxon>Hexapoda</taxon>
        <taxon>Insecta</taxon>
        <taxon>Pterygota</taxon>
        <taxon>Neoptera</taxon>
        <taxon>Endopterygota</taxon>
        <taxon>Diptera</taxon>
        <taxon>Nematocera</taxon>
        <taxon>Culicoidea</taxon>
        <taxon>Culicidae</taxon>
        <taxon>Anophelinae</taxon>
        <taxon>Anopheles</taxon>
    </lineage>
</organism>
<evidence type="ECO:0000313" key="3">
    <source>
        <dbReference type="Proteomes" id="UP000075840"/>
    </source>
</evidence>
<dbReference type="FunFam" id="3.10.310.20:FF:000002">
    <property type="entry name" value="Prune homolog 2 with BCH domain"/>
    <property type="match status" value="1"/>
</dbReference>
<evidence type="ECO:0000313" key="2">
    <source>
        <dbReference type="EnsemblMetazoa" id="AARA015831-PA"/>
    </source>
</evidence>
<keyword evidence="3" id="KW-1185">Reference proteome</keyword>
<reference evidence="2" key="1">
    <citation type="submission" date="2022-08" db="UniProtKB">
        <authorList>
            <consortium name="EnsemblMetazoa"/>
        </authorList>
    </citation>
    <scope>IDENTIFICATION</scope>
    <source>
        <strain evidence="2">Dongola</strain>
    </source>
</reference>
<accession>A0A182IIP9</accession>
<dbReference type="EMBL" id="APCN01004968">
    <property type="status" value="NOT_ANNOTATED_CDS"/>
    <property type="molecule type" value="Genomic_DNA"/>
</dbReference>
<sequence>MNAYLQRCRSVLKSSINKIAVIGNESCDLDSAVSAITFAFHLQHSPKLLSTWYKPDTIVYPVLNVTRAELPLKTEVTFFLKRQGIALDELICRDDIDWPTEQALNVVLVDHHVSSLNQNIVGIVDHRPVEAAARFNPNAFKTIELVGSCATLVCRQLFSDGISPEEREGYNVALGLLYAAIVLDTVNFSKEADKAKPLDYNMAERIESQLQITEQVRSLHREQLFKSLVDARSDVSELNAYQLLLKDLKIISQNDRTVSVPGFPMAVQEYIKLPEWKEHLNRFATSTESNVVILLGMKVHPDGSVRRDVGVIPIDGTPLAKKIIATLHACQEMNFELEEIPCSENGTFYQQHNLKASRKQLIPIVKNVLSTIQ</sequence>
<dbReference type="PANTHER" id="PTHR12112:SF39">
    <property type="entry name" value="EG:152A3.5 PROTEIN (FBGN0003116_PN PROTEIN)"/>
    <property type="match status" value="1"/>
</dbReference>
<dbReference type="VEuPathDB" id="VectorBase:AARA015831"/>
<dbReference type="EnsemblMetazoa" id="AARA015831-RA">
    <property type="protein sequence ID" value="AARA015831-PA"/>
    <property type="gene ID" value="AARA015831"/>
</dbReference>
<dbReference type="VEuPathDB" id="VectorBase:AARA21_012455"/>